<dbReference type="GO" id="GO:0008017">
    <property type="term" value="F:microtubule binding"/>
    <property type="evidence" value="ECO:0007669"/>
    <property type="project" value="InterPro"/>
</dbReference>
<name>A0A0D3AI56_BRAOL</name>
<reference evidence="2" key="2">
    <citation type="submission" date="2015-03" db="UniProtKB">
        <authorList>
            <consortium name="EnsemblPlants"/>
        </authorList>
    </citation>
    <scope>IDENTIFICATION</scope>
</reference>
<dbReference type="AlphaFoldDB" id="A0A0D3AI56"/>
<dbReference type="PANTHER" id="PTHR35502">
    <property type="entry name" value="PROTEIN MICROTUBULE BINDING PROTEIN 2C"/>
    <property type="match status" value="1"/>
</dbReference>
<keyword evidence="1" id="KW-0175">Coiled coil</keyword>
<keyword evidence="3" id="KW-1185">Reference proteome</keyword>
<dbReference type="eggNOG" id="ENOG502QS43">
    <property type="taxonomic scope" value="Eukaryota"/>
</dbReference>
<dbReference type="OMA" id="EFDHIPY"/>
<proteinExistence type="predicted"/>
<dbReference type="Proteomes" id="UP000032141">
    <property type="component" value="Chromosome C2"/>
</dbReference>
<dbReference type="EnsemblPlants" id="Bo2g008890.1">
    <property type="protein sequence ID" value="Bo2g008890.1"/>
    <property type="gene ID" value="Bo2g008890"/>
</dbReference>
<dbReference type="GO" id="GO:0010497">
    <property type="term" value="P:plasmodesmata-mediated intercellular transport"/>
    <property type="evidence" value="ECO:0007669"/>
    <property type="project" value="InterPro"/>
</dbReference>
<dbReference type="STRING" id="109376.A0A0D3AI56"/>
<evidence type="ECO:0000313" key="3">
    <source>
        <dbReference type="Proteomes" id="UP000032141"/>
    </source>
</evidence>
<organism evidence="2 3">
    <name type="scientific">Brassica oleracea var. oleracea</name>
    <dbReference type="NCBI Taxonomy" id="109376"/>
    <lineage>
        <taxon>Eukaryota</taxon>
        <taxon>Viridiplantae</taxon>
        <taxon>Streptophyta</taxon>
        <taxon>Embryophyta</taxon>
        <taxon>Tracheophyta</taxon>
        <taxon>Spermatophyta</taxon>
        <taxon>Magnoliopsida</taxon>
        <taxon>eudicotyledons</taxon>
        <taxon>Gunneridae</taxon>
        <taxon>Pentapetalae</taxon>
        <taxon>rosids</taxon>
        <taxon>malvids</taxon>
        <taxon>Brassicales</taxon>
        <taxon>Brassicaceae</taxon>
        <taxon>Brassiceae</taxon>
        <taxon>Brassica</taxon>
    </lineage>
</organism>
<sequence length="114" mass="12946">TQWEAKTTGKRATELQEQLDSLQGEISSFTQVFETLAETESKKLDRDGYDATTPYEFDHIPYLDDVDETELRRMENASLAYVAAVSNAKERQDVESLAMAAKARGYLHSLAFKY</sequence>
<reference evidence="2 3" key="1">
    <citation type="journal article" date="2014" name="Genome Biol.">
        <title>Transcriptome and methylome profiling reveals relics of genome dominance in the mesopolyploid Brassica oleracea.</title>
        <authorList>
            <person name="Parkin I.A."/>
            <person name="Koh C."/>
            <person name="Tang H."/>
            <person name="Robinson S.J."/>
            <person name="Kagale S."/>
            <person name="Clarke W.E."/>
            <person name="Town C.D."/>
            <person name="Nixon J."/>
            <person name="Krishnakumar V."/>
            <person name="Bidwell S.L."/>
            <person name="Denoeud F."/>
            <person name="Belcram H."/>
            <person name="Links M.G."/>
            <person name="Just J."/>
            <person name="Clarke C."/>
            <person name="Bender T."/>
            <person name="Huebert T."/>
            <person name="Mason A.S."/>
            <person name="Pires J.C."/>
            <person name="Barker G."/>
            <person name="Moore J."/>
            <person name="Walley P.G."/>
            <person name="Manoli S."/>
            <person name="Batley J."/>
            <person name="Edwards D."/>
            <person name="Nelson M.N."/>
            <person name="Wang X."/>
            <person name="Paterson A.H."/>
            <person name="King G."/>
            <person name="Bancroft I."/>
            <person name="Chalhoub B."/>
            <person name="Sharpe A.G."/>
        </authorList>
    </citation>
    <scope>NUCLEOTIDE SEQUENCE</scope>
    <source>
        <strain evidence="2 3">cv. TO1000</strain>
    </source>
</reference>
<feature type="coiled-coil region" evidence="1">
    <location>
        <begin position="5"/>
        <end position="32"/>
    </location>
</feature>
<dbReference type="InterPro" id="IPR040289">
    <property type="entry name" value="MBP2C"/>
</dbReference>
<dbReference type="PANTHER" id="PTHR35502:SF2">
    <property type="entry name" value="PROTEIN MICROTUBULE BINDING PROTEIN 2C"/>
    <property type="match status" value="1"/>
</dbReference>
<protein>
    <submittedName>
        <fullName evidence="2">Uncharacterized protein</fullName>
    </submittedName>
</protein>
<evidence type="ECO:0000313" key="2">
    <source>
        <dbReference type="EnsemblPlants" id="Bo2g008890.1"/>
    </source>
</evidence>
<evidence type="ECO:0000256" key="1">
    <source>
        <dbReference type="SAM" id="Coils"/>
    </source>
</evidence>
<dbReference type="Gramene" id="Bo2g008890.1">
    <property type="protein sequence ID" value="Bo2g008890.1"/>
    <property type="gene ID" value="Bo2g008890"/>
</dbReference>
<dbReference type="HOGENOM" id="CLU_2127424_0_0_1"/>
<accession>A0A0D3AI56</accession>